<evidence type="ECO:0000256" key="2">
    <source>
        <dbReference type="ARBA" id="ARBA00009045"/>
    </source>
</evidence>
<protein>
    <submittedName>
        <fullName evidence="9">Rhomboid family intramembrane serine protease</fullName>
    </submittedName>
</protein>
<organism evidence="9 10">
    <name type="scientific">Alkalicoccus urumqiensis</name>
    <name type="common">Bacillus urumqiensis</name>
    <dbReference type="NCBI Taxonomy" id="1548213"/>
    <lineage>
        <taxon>Bacteria</taxon>
        <taxon>Bacillati</taxon>
        <taxon>Bacillota</taxon>
        <taxon>Bacilli</taxon>
        <taxon>Bacillales</taxon>
        <taxon>Bacillaceae</taxon>
        <taxon>Alkalicoccus</taxon>
    </lineage>
</organism>
<dbReference type="OrthoDB" id="9813074at2"/>
<feature type="domain" description="Peptidase S54 rhomboid" evidence="8">
    <location>
        <begin position="58"/>
        <end position="195"/>
    </location>
</feature>
<feature type="transmembrane region" description="Helical" evidence="7">
    <location>
        <begin position="99"/>
        <end position="116"/>
    </location>
</feature>
<feature type="transmembrane region" description="Helical" evidence="7">
    <location>
        <begin position="232"/>
        <end position="254"/>
    </location>
</feature>
<feature type="transmembrane region" description="Helical" evidence="7">
    <location>
        <begin position="152"/>
        <end position="170"/>
    </location>
</feature>
<dbReference type="GO" id="GO:0006508">
    <property type="term" value="P:proteolysis"/>
    <property type="evidence" value="ECO:0007669"/>
    <property type="project" value="UniProtKB-KW"/>
</dbReference>
<dbReference type="RefSeq" id="WP_105958586.1">
    <property type="nucleotide sequence ID" value="NZ_PVNS01000005.1"/>
</dbReference>
<dbReference type="InterPro" id="IPR050925">
    <property type="entry name" value="Rhomboid_protease_S54"/>
</dbReference>
<dbReference type="InterPro" id="IPR022764">
    <property type="entry name" value="Peptidase_S54_rhomboid_dom"/>
</dbReference>
<keyword evidence="5 7" id="KW-1133">Transmembrane helix</keyword>
<name>A0A2P6MHZ2_ALKUR</name>
<dbReference type="Proteomes" id="UP000243650">
    <property type="component" value="Unassembled WGS sequence"/>
</dbReference>
<keyword evidence="10" id="KW-1185">Reference proteome</keyword>
<keyword evidence="9" id="KW-0645">Protease</keyword>
<dbReference type="AlphaFoldDB" id="A0A2P6MHZ2"/>
<comment type="caution">
    <text evidence="9">The sequence shown here is derived from an EMBL/GenBank/DDBJ whole genome shotgun (WGS) entry which is preliminary data.</text>
</comment>
<dbReference type="SUPFAM" id="SSF144091">
    <property type="entry name" value="Rhomboid-like"/>
    <property type="match status" value="1"/>
</dbReference>
<keyword evidence="6 7" id="KW-0472">Membrane</keyword>
<evidence type="ECO:0000313" key="10">
    <source>
        <dbReference type="Proteomes" id="UP000243650"/>
    </source>
</evidence>
<sequence length="255" mass="29247">MFLRNERFSEYIRFYPIVSWLIAINLFIYVWTGFFPFLGGQEIQLLGIGNNIAVLVYDEWWRLLTPIFLHATIMHVAFNSFALFLFGPALETLLGRFQFLLFYLGTGVFANVVYLFLGDPRISHLGASGAVYGLLGMYLYMAAVRKDLISRVNAQTITIIIIIGVIMTFINPGINIIAHLFGMIAGAAVSPLLLRRKTPSDTYRSASRPAEDEIGFDPDRWRKKEKWKKRRWMYLLSGAALMIGFFAVVNWIFFM</sequence>
<reference evidence="9 10" key="1">
    <citation type="submission" date="2018-03" db="EMBL/GenBank/DDBJ databases">
        <title>Bacillus urumqiensis sp. nov., a moderately haloalkaliphilic bacterium isolated from a salt lake.</title>
        <authorList>
            <person name="Zhao B."/>
            <person name="Liao Z."/>
        </authorList>
    </citation>
    <scope>NUCLEOTIDE SEQUENCE [LARGE SCALE GENOMIC DNA]</scope>
    <source>
        <strain evidence="9 10">BZ-SZ-XJ18</strain>
    </source>
</reference>
<evidence type="ECO:0000256" key="4">
    <source>
        <dbReference type="ARBA" id="ARBA00022801"/>
    </source>
</evidence>
<dbReference type="Pfam" id="PF01694">
    <property type="entry name" value="Rhomboid"/>
    <property type="match status" value="1"/>
</dbReference>
<evidence type="ECO:0000256" key="1">
    <source>
        <dbReference type="ARBA" id="ARBA00004141"/>
    </source>
</evidence>
<feature type="transmembrane region" description="Helical" evidence="7">
    <location>
        <begin position="122"/>
        <end position="140"/>
    </location>
</feature>
<evidence type="ECO:0000256" key="7">
    <source>
        <dbReference type="SAM" id="Phobius"/>
    </source>
</evidence>
<dbReference type="Gene3D" id="1.20.1540.10">
    <property type="entry name" value="Rhomboid-like"/>
    <property type="match status" value="1"/>
</dbReference>
<gene>
    <name evidence="9" type="ORF">C6I21_06240</name>
</gene>
<evidence type="ECO:0000256" key="5">
    <source>
        <dbReference type="ARBA" id="ARBA00022989"/>
    </source>
</evidence>
<comment type="subcellular location">
    <subcellularLocation>
        <location evidence="1">Membrane</location>
        <topology evidence="1">Multi-pass membrane protein</topology>
    </subcellularLocation>
</comment>
<proteinExistence type="inferred from homology"/>
<evidence type="ECO:0000259" key="8">
    <source>
        <dbReference type="Pfam" id="PF01694"/>
    </source>
</evidence>
<feature type="transmembrane region" description="Helical" evidence="7">
    <location>
        <begin position="176"/>
        <end position="194"/>
    </location>
</feature>
<evidence type="ECO:0000256" key="3">
    <source>
        <dbReference type="ARBA" id="ARBA00022692"/>
    </source>
</evidence>
<feature type="transmembrane region" description="Helical" evidence="7">
    <location>
        <begin position="67"/>
        <end position="87"/>
    </location>
</feature>
<evidence type="ECO:0000256" key="6">
    <source>
        <dbReference type="ARBA" id="ARBA00023136"/>
    </source>
</evidence>
<dbReference type="PANTHER" id="PTHR43731:SF14">
    <property type="entry name" value="PRESENILIN-ASSOCIATED RHOMBOID-LIKE PROTEIN, MITOCHONDRIAL"/>
    <property type="match status" value="1"/>
</dbReference>
<feature type="transmembrane region" description="Helical" evidence="7">
    <location>
        <begin position="12"/>
        <end position="31"/>
    </location>
</feature>
<accession>A0A2P6MHZ2</accession>
<evidence type="ECO:0000313" key="9">
    <source>
        <dbReference type="EMBL" id="PRO65902.1"/>
    </source>
</evidence>
<dbReference type="PANTHER" id="PTHR43731">
    <property type="entry name" value="RHOMBOID PROTEASE"/>
    <property type="match status" value="1"/>
</dbReference>
<dbReference type="GO" id="GO:0004252">
    <property type="term" value="F:serine-type endopeptidase activity"/>
    <property type="evidence" value="ECO:0007669"/>
    <property type="project" value="InterPro"/>
</dbReference>
<dbReference type="GO" id="GO:0016020">
    <property type="term" value="C:membrane"/>
    <property type="evidence" value="ECO:0007669"/>
    <property type="project" value="UniProtKB-SubCell"/>
</dbReference>
<keyword evidence="4" id="KW-0378">Hydrolase</keyword>
<dbReference type="InterPro" id="IPR035952">
    <property type="entry name" value="Rhomboid-like_sf"/>
</dbReference>
<keyword evidence="3 7" id="KW-0812">Transmembrane</keyword>
<comment type="similarity">
    <text evidence="2">Belongs to the peptidase S54 family.</text>
</comment>
<dbReference type="EMBL" id="PVNS01000005">
    <property type="protein sequence ID" value="PRO65902.1"/>
    <property type="molecule type" value="Genomic_DNA"/>
</dbReference>